<evidence type="ECO:0000313" key="3">
    <source>
        <dbReference type="EMBL" id="MCS7476724.1"/>
    </source>
</evidence>
<protein>
    <recommendedName>
        <fullName evidence="5">YtkA-like protein</fullName>
    </recommendedName>
</protein>
<keyword evidence="1" id="KW-1133">Transmembrane helix</keyword>
<reference evidence="3" key="1">
    <citation type="submission" date="2022-08" db="EMBL/GenBank/DDBJ databases">
        <authorList>
            <person name="Tistechok S."/>
            <person name="Samborskyy M."/>
            <person name="Roman I."/>
        </authorList>
    </citation>
    <scope>NUCLEOTIDE SEQUENCE</scope>
    <source>
        <strain evidence="3">DSM 103496</strain>
    </source>
</reference>
<organism evidence="3 4">
    <name type="scientific">Umezawaea endophytica</name>
    <dbReference type="NCBI Taxonomy" id="1654476"/>
    <lineage>
        <taxon>Bacteria</taxon>
        <taxon>Bacillati</taxon>
        <taxon>Actinomycetota</taxon>
        <taxon>Actinomycetes</taxon>
        <taxon>Pseudonocardiales</taxon>
        <taxon>Pseudonocardiaceae</taxon>
        <taxon>Umezawaea</taxon>
    </lineage>
</organism>
<accession>A0A9X2VIH5</accession>
<feature type="transmembrane region" description="Helical" evidence="1">
    <location>
        <begin position="148"/>
        <end position="169"/>
    </location>
</feature>
<proteinExistence type="predicted"/>
<feature type="chain" id="PRO_5040837797" description="YtkA-like protein" evidence="2">
    <location>
        <begin position="30"/>
        <end position="184"/>
    </location>
</feature>
<dbReference type="EMBL" id="JANYMP010000003">
    <property type="protein sequence ID" value="MCS7476724.1"/>
    <property type="molecule type" value="Genomic_DNA"/>
</dbReference>
<keyword evidence="1" id="KW-0812">Transmembrane</keyword>
<keyword evidence="1" id="KW-0472">Membrane</keyword>
<gene>
    <name evidence="3" type="ORF">NZH93_07650</name>
</gene>
<dbReference type="RefSeq" id="WP_259622240.1">
    <property type="nucleotide sequence ID" value="NZ_JANYMP010000003.1"/>
</dbReference>
<evidence type="ECO:0000256" key="2">
    <source>
        <dbReference type="SAM" id="SignalP"/>
    </source>
</evidence>
<dbReference type="Proteomes" id="UP001141259">
    <property type="component" value="Unassembled WGS sequence"/>
</dbReference>
<evidence type="ECO:0000313" key="4">
    <source>
        <dbReference type="Proteomes" id="UP001141259"/>
    </source>
</evidence>
<name>A0A9X2VIH5_9PSEU</name>
<keyword evidence="4" id="KW-1185">Reference proteome</keyword>
<evidence type="ECO:0008006" key="5">
    <source>
        <dbReference type="Google" id="ProtNLM"/>
    </source>
</evidence>
<evidence type="ECO:0000256" key="1">
    <source>
        <dbReference type="SAM" id="Phobius"/>
    </source>
</evidence>
<feature type="signal peptide" evidence="2">
    <location>
        <begin position="1"/>
        <end position="29"/>
    </location>
</feature>
<sequence length="184" mass="19759">MRTPWLRTAALGTTAALALALGTAAPASAFEPVEIVHTERVQVGPYPMTVGFSEWPMRAMHSLDVTFMPEGGTAGRSGQVELLLDSAESEVEPLVRHPRKQEVWGLDVYALDDPGAWTFKFTLDGPEGRGEGAIQAVNVLEQPGPPLALSWSLSVVPVAMGVLFLVVAWRRMRPGDQVGTVLAT</sequence>
<dbReference type="AlphaFoldDB" id="A0A9X2VIH5"/>
<comment type="caution">
    <text evidence="3">The sequence shown here is derived from an EMBL/GenBank/DDBJ whole genome shotgun (WGS) entry which is preliminary data.</text>
</comment>
<keyword evidence="2" id="KW-0732">Signal</keyword>